<evidence type="ECO:0000313" key="5">
    <source>
        <dbReference type="EMBL" id="OLU47834.1"/>
    </source>
</evidence>
<dbReference type="InterPro" id="IPR008863">
    <property type="entry name" value="Toxic_anion-R_TelA"/>
</dbReference>
<proteinExistence type="inferred from homology"/>
<evidence type="ECO:0000256" key="2">
    <source>
        <dbReference type="PIRNR" id="PIRNR026508"/>
    </source>
</evidence>
<organism evidence="5 6">
    <name type="scientific">Dubosiella newyorkensis</name>
    <dbReference type="NCBI Taxonomy" id="1862672"/>
    <lineage>
        <taxon>Bacteria</taxon>
        <taxon>Bacillati</taxon>
        <taxon>Bacillota</taxon>
        <taxon>Erysipelotrichia</taxon>
        <taxon>Erysipelotrichales</taxon>
        <taxon>Erysipelotrichaceae</taxon>
        <taxon>Dubosiella</taxon>
    </lineage>
</organism>
<dbReference type="AlphaFoldDB" id="A0A1U7NQC6"/>
<dbReference type="EMBL" id="MPKA01000034">
    <property type="protein sequence ID" value="OLU47834.1"/>
    <property type="molecule type" value="Genomic_DNA"/>
</dbReference>
<feature type="region of interest" description="Disordered" evidence="4">
    <location>
        <begin position="1"/>
        <end position="22"/>
    </location>
</feature>
<comment type="caution">
    <text evidence="5">The sequence shown here is derived from an EMBL/GenBank/DDBJ whole genome shotgun (WGS) entry which is preliminary data.</text>
</comment>
<comment type="similarity">
    <text evidence="1 2">Belongs to the TelA family.</text>
</comment>
<protein>
    <submittedName>
        <fullName evidence="5">Toxic anion resistance protein</fullName>
    </submittedName>
</protein>
<dbReference type="PANTHER" id="PTHR38432:SF1">
    <property type="entry name" value="TELA-LIKE PROTEIN SAOUHSC_01408"/>
    <property type="match status" value="1"/>
</dbReference>
<name>A0A1U7NQC6_9FIRM</name>
<sequence>MSEENKETITLTLDPESEATTTVLTEPILTSPKQEIEKPSEPLADIKIDPGLFNEQEMKAIDDFAQKINIKDTNQIIQYGSAPQKKLADFSEKTLESVKTKDLGEVGELLSSVVIELKETDIDDEEKKGIFGLFNKGKNKLEVMKTRYAKAETNVEKVAENLENQQVVLIKDNAMLDQMYNLNAQYFKELSMYILAGKKKLQEVEAKDLPEAKAKAERTQLPEDAQAYQDLVSFVDRFEKKLYDLELSRMIAIQTAPQLRMLQSSNSVMIDKIQTTLVNTIPLWKNQLVLAFGLNHAKQAAKAQREVTNMTNELLKKNADTLHLAATETAKETNRGIVDIETLQHTNEKLIQTFDEVLQIQAEGRKKRQEAESQMLAMEQQLKQKMLEIRR</sequence>
<accession>A0A1U7NQC6</accession>
<dbReference type="STRING" id="1862672.BO225_01045"/>
<reference evidence="5 6" key="1">
    <citation type="submission" date="2016-11" db="EMBL/GenBank/DDBJ databases">
        <title>Description of two novel members of the family Erysipelotrichaceae: Ileibacterium lipovorans gen. nov., sp. nov. and Dubosiella newyorkensis, gen. nov., sp. nov.</title>
        <authorList>
            <person name="Cox L.M."/>
            <person name="Sohn J."/>
            <person name="Tyrrell K.L."/>
            <person name="Citron D.M."/>
            <person name="Lawson P.A."/>
            <person name="Patel N.B."/>
            <person name="Iizumi T."/>
            <person name="Perez-Perez G.I."/>
            <person name="Goldstein E.J."/>
            <person name="Blaser M.J."/>
        </authorList>
    </citation>
    <scope>NUCLEOTIDE SEQUENCE [LARGE SCALE GENOMIC DNA]</scope>
    <source>
        <strain evidence="5 6">NYU-BL-A4</strain>
    </source>
</reference>
<evidence type="ECO:0000256" key="3">
    <source>
        <dbReference type="SAM" id="Coils"/>
    </source>
</evidence>
<evidence type="ECO:0000256" key="4">
    <source>
        <dbReference type="SAM" id="MobiDB-lite"/>
    </source>
</evidence>
<dbReference type="PANTHER" id="PTHR38432">
    <property type="entry name" value="TELA-LIKE PROTEIN SAOUHSC_01408"/>
    <property type="match status" value="1"/>
</dbReference>
<dbReference type="OrthoDB" id="9768858at2"/>
<dbReference type="Pfam" id="PF05816">
    <property type="entry name" value="TelA"/>
    <property type="match status" value="1"/>
</dbReference>
<feature type="coiled-coil region" evidence="3">
    <location>
        <begin position="361"/>
        <end position="388"/>
    </location>
</feature>
<feature type="coiled-coil region" evidence="3">
    <location>
        <begin position="141"/>
        <end position="168"/>
    </location>
</feature>
<keyword evidence="6" id="KW-1185">Reference proteome</keyword>
<dbReference type="RefSeq" id="WP_076340440.1">
    <property type="nucleotide sequence ID" value="NZ_CAPDDE010000013.1"/>
</dbReference>
<keyword evidence="3" id="KW-0175">Coiled coil</keyword>
<evidence type="ECO:0000313" key="6">
    <source>
        <dbReference type="Proteomes" id="UP000186705"/>
    </source>
</evidence>
<dbReference type="Proteomes" id="UP000186705">
    <property type="component" value="Unassembled WGS sequence"/>
</dbReference>
<evidence type="ECO:0000256" key="1">
    <source>
        <dbReference type="ARBA" id="ARBA00005541"/>
    </source>
</evidence>
<dbReference type="PIRSF" id="PIRSF026508">
    <property type="entry name" value="TelA"/>
    <property type="match status" value="1"/>
</dbReference>
<dbReference type="GeneID" id="78274539"/>
<gene>
    <name evidence="5" type="ORF">BO225_01045</name>
</gene>